<dbReference type="EMBL" id="NIRS01000002">
    <property type="protein sequence ID" value="PPK39128.1"/>
    <property type="molecule type" value="Genomic_DNA"/>
</dbReference>
<protein>
    <submittedName>
        <fullName evidence="1">Uncharacterized protein</fullName>
    </submittedName>
</protein>
<dbReference type="RefSeq" id="WP_104448205.1">
    <property type="nucleotide sequence ID" value="NZ_NIRS01000002.1"/>
</dbReference>
<accession>A0A2S6FNV8</accession>
<sequence length="72" mass="8033">MPAWTAQAILSDPGYAQLTRQSLQFSDSAEHPFKALFMLSKSKTVGHPAMLFLRLIQLIPLTGRAVYRTARS</sequence>
<keyword evidence="2" id="KW-1185">Reference proteome</keyword>
<proteinExistence type="predicted"/>
<evidence type="ECO:0000313" key="1">
    <source>
        <dbReference type="EMBL" id="PPK39128.1"/>
    </source>
</evidence>
<comment type="caution">
    <text evidence="1">The sequence shown here is derived from an EMBL/GenBank/DDBJ whole genome shotgun (WGS) entry which is preliminary data.</text>
</comment>
<evidence type="ECO:0000313" key="2">
    <source>
        <dbReference type="Proteomes" id="UP000238541"/>
    </source>
</evidence>
<name>A0A2S6FNV8_9PSED</name>
<dbReference type="Proteomes" id="UP000238541">
    <property type="component" value="Unassembled WGS sequence"/>
</dbReference>
<reference evidence="2" key="1">
    <citation type="submission" date="2017-06" db="EMBL/GenBank/DDBJ databases">
        <authorList>
            <person name="Furmanczyk E.M."/>
        </authorList>
    </citation>
    <scope>NUCLEOTIDE SEQUENCE [LARGE SCALE GENOMIC DNA]</scope>
    <source>
        <strain evidence="2">AP3_16</strain>
    </source>
</reference>
<dbReference type="AlphaFoldDB" id="A0A2S6FNV8"/>
<gene>
    <name evidence="1" type="ORF">CD175_06420</name>
</gene>
<organism evidence="1 2">
    <name type="scientific">Pseudomonas laurylsulfatiphila</name>
    <dbReference type="NCBI Taxonomy" id="2011015"/>
    <lineage>
        <taxon>Bacteria</taxon>
        <taxon>Pseudomonadati</taxon>
        <taxon>Pseudomonadota</taxon>
        <taxon>Gammaproteobacteria</taxon>
        <taxon>Pseudomonadales</taxon>
        <taxon>Pseudomonadaceae</taxon>
        <taxon>Pseudomonas</taxon>
    </lineage>
</organism>